<dbReference type="AlphaFoldDB" id="A0A4U5PDV9"/>
<gene>
    <name evidence="2" type="ORF">L596_008927</name>
</gene>
<proteinExistence type="predicted"/>
<evidence type="ECO:0008006" key="4">
    <source>
        <dbReference type="Google" id="ProtNLM"/>
    </source>
</evidence>
<evidence type="ECO:0000313" key="3">
    <source>
        <dbReference type="Proteomes" id="UP000298663"/>
    </source>
</evidence>
<keyword evidence="3" id="KW-1185">Reference proteome</keyword>
<comment type="caution">
    <text evidence="2">The sequence shown here is derived from an EMBL/GenBank/DDBJ whole genome shotgun (WGS) entry which is preliminary data.</text>
</comment>
<dbReference type="EMBL" id="AZBU02000002">
    <property type="protein sequence ID" value="TKR94667.1"/>
    <property type="molecule type" value="Genomic_DNA"/>
</dbReference>
<reference evidence="2 3" key="1">
    <citation type="journal article" date="2015" name="Genome Biol.">
        <title>Comparative genomics of Steinernema reveals deeply conserved gene regulatory networks.</title>
        <authorList>
            <person name="Dillman A.R."/>
            <person name="Macchietto M."/>
            <person name="Porter C.F."/>
            <person name="Rogers A."/>
            <person name="Williams B."/>
            <person name="Antoshechkin I."/>
            <person name="Lee M.M."/>
            <person name="Goodwin Z."/>
            <person name="Lu X."/>
            <person name="Lewis E.E."/>
            <person name="Goodrich-Blair H."/>
            <person name="Stock S.P."/>
            <person name="Adams B.J."/>
            <person name="Sternberg P.W."/>
            <person name="Mortazavi A."/>
        </authorList>
    </citation>
    <scope>NUCLEOTIDE SEQUENCE [LARGE SCALE GENOMIC DNA]</scope>
    <source>
        <strain evidence="2 3">ALL</strain>
    </source>
</reference>
<dbReference type="Proteomes" id="UP000298663">
    <property type="component" value="Unassembled WGS sequence"/>
</dbReference>
<accession>A0A4U5PDV9</accession>
<dbReference type="OrthoDB" id="10537052at2759"/>
<name>A0A4U5PDV9_STECR</name>
<reference evidence="2 3" key="2">
    <citation type="journal article" date="2019" name="G3 (Bethesda)">
        <title>Hybrid Assembly of the Genome of the Entomopathogenic Nematode Steinernema carpocapsae Identifies the X-Chromosome.</title>
        <authorList>
            <person name="Serra L."/>
            <person name="Macchietto M."/>
            <person name="Macias-Munoz A."/>
            <person name="McGill C.J."/>
            <person name="Rodriguez I.M."/>
            <person name="Rodriguez B."/>
            <person name="Murad R."/>
            <person name="Mortazavi A."/>
        </authorList>
    </citation>
    <scope>NUCLEOTIDE SEQUENCE [LARGE SCALE GENOMIC DNA]</scope>
    <source>
        <strain evidence="2 3">ALL</strain>
    </source>
</reference>
<sequence>MTPFATGLVFVALIGLSLGDDSSDCSKTASDLGIDLLDLHNLVDAATHAMCSDGVFGNYDRKPVLIWLVSAFTKLYYKFDLNGTKSCGAPYEITRYNSKFECAMLTYVMDAVKVNSEKAAKYAEGMCKYGCEIPAFEVNIVKVLLAETKKYLSHQFRRVEDAPAELGLN</sequence>
<keyword evidence="1" id="KW-0732">Signal</keyword>
<feature type="chain" id="PRO_5020226499" description="SCP domain-containing protein" evidence="1">
    <location>
        <begin position="20"/>
        <end position="169"/>
    </location>
</feature>
<organism evidence="2 3">
    <name type="scientific">Steinernema carpocapsae</name>
    <name type="common">Entomopathogenic nematode</name>
    <dbReference type="NCBI Taxonomy" id="34508"/>
    <lineage>
        <taxon>Eukaryota</taxon>
        <taxon>Metazoa</taxon>
        <taxon>Ecdysozoa</taxon>
        <taxon>Nematoda</taxon>
        <taxon>Chromadorea</taxon>
        <taxon>Rhabditida</taxon>
        <taxon>Tylenchina</taxon>
        <taxon>Panagrolaimomorpha</taxon>
        <taxon>Strongyloidoidea</taxon>
        <taxon>Steinernematidae</taxon>
        <taxon>Steinernema</taxon>
    </lineage>
</organism>
<evidence type="ECO:0000256" key="1">
    <source>
        <dbReference type="SAM" id="SignalP"/>
    </source>
</evidence>
<evidence type="ECO:0000313" key="2">
    <source>
        <dbReference type="EMBL" id="TKR94667.1"/>
    </source>
</evidence>
<feature type="signal peptide" evidence="1">
    <location>
        <begin position="1"/>
        <end position="19"/>
    </location>
</feature>
<protein>
    <recommendedName>
        <fullName evidence="4">SCP domain-containing protein</fullName>
    </recommendedName>
</protein>